<proteinExistence type="predicted"/>
<dbReference type="GO" id="GO:0006351">
    <property type="term" value="P:DNA-templated transcription"/>
    <property type="evidence" value="ECO:0007669"/>
    <property type="project" value="InterPro"/>
</dbReference>
<evidence type="ECO:0000313" key="8">
    <source>
        <dbReference type="Proteomes" id="UP000694255"/>
    </source>
</evidence>
<evidence type="ECO:0000256" key="1">
    <source>
        <dbReference type="ARBA" id="ARBA00022833"/>
    </source>
</evidence>
<feature type="region of interest" description="Disordered" evidence="5">
    <location>
        <begin position="77"/>
        <end position="149"/>
    </location>
</feature>
<keyword evidence="4" id="KW-0539">Nucleus</keyword>
<dbReference type="PANTHER" id="PTHR31668">
    <property type="entry name" value="GLUCOSE TRANSPORT TRANSCRIPTION REGULATOR RGT1-RELATED-RELATED"/>
    <property type="match status" value="1"/>
</dbReference>
<dbReference type="Pfam" id="PF04082">
    <property type="entry name" value="Fungal_trans"/>
    <property type="match status" value="1"/>
</dbReference>
<feature type="region of interest" description="Disordered" evidence="5">
    <location>
        <begin position="687"/>
        <end position="777"/>
    </location>
</feature>
<feature type="domain" description="Zn(2)-C6 fungal-type" evidence="6">
    <location>
        <begin position="20"/>
        <end position="55"/>
    </location>
</feature>
<dbReference type="GeneID" id="73472603"/>
<protein>
    <recommendedName>
        <fullName evidence="6">Zn(2)-C6 fungal-type domain-containing protein</fullName>
    </recommendedName>
</protein>
<evidence type="ECO:0000256" key="2">
    <source>
        <dbReference type="ARBA" id="ARBA00023015"/>
    </source>
</evidence>
<comment type="caution">
    <text evidence="7">The sequence shown here is derived from an EMBL/GenBank/DDBJ whole genome shotgun (WGS) entry which is preliminary data.</text>
</comment>
<dbReference type="OrthoDB" id="10031947at2759"/>
<keyword evidence="1" id="KW-0862">Zinc</keyword>
<sequence>MFVFPAFDSNYKTRKRTFKCCSNCRVKRTKCDITASDYELMGCLNCRKHKWSCSLVKGNPQESTVDEQVPRQIQPVQHQIQVQSPMPPPSSSSQQSPAQPLAGSSTLSMENIHTTIPNTPTAPSSFTSAMSGTPARRFSSASSIGSMPPYQPMDMTRITPQFLHDSFNFNISSHSDSTFQYLIHGHPKVVMSSTETKDKTIWHESGVYVNTGKDGDESDTNNKSKKYKVKHFGNDLEKQFYLKSERIYQFLLSINAFTLSSPEYPLTKEHEFNLLNLYFYKINSIFPIVSDHSFWEEYNNNKAQNIMIYSMILVIAKDKLAEPILKPVFLNGSRARTGEQIYDMTQEQYNIELVKFLTDLEYKIRQILLILPQLGDEDKFSRIVIHLLLSLHFGYDRLGNEQSAHDLMDSIGIATAMGIHMKRLQQSAEFIEYSTNLWWCCYIFDRFNGLVNSRPCFIKSEDFNVDLPYKNITLLKMVQIARNLESMFFAVFRPFNNNNIPSNDSMGRYSKFNLDEFQRIEFELCEQERTSFSHHQQLFKIGKTTDSLPDYITDATHFISRMVNNVVILASQKAKYDNPDIPNHIPEALALRASSNMLWYLSQMDDRYVTNIPMIPWCMSLSMAVALKKKARTHLTKYNFPEYEQYKDVFEFEDYLVELEKFAPTYWVVDEICRLTRDFVNKLLNKKKSGSGSRKRRTSAKNNEKSAGSVRKMIRSDSSSGVVVNTPNNNVVRSEGSPVMAVPPPTGVPIPVTTTTNNIDNSPLVPPGTSEDISGSVTTNSVAGSVTSDMFDQYDQYFESMQIDIFNNDFFTDVPNVINLLN</sequence>
<keyword evidence="8" id="KW-1185">Reference proteome</keyword>
<evidence type="ECO:0000256" key="4">
    <source>
        <dbReference type="ARBA" id="ARBA00023242"/>
    </source>
</evidence>
<dbReference type="InterPro" id="IPR001138">
    <property type="entry name" value="Zn2Cys6_DnaBD"/>
</dbReference>
<keyword evidence="2" id="KW-0805">Transcription regulation</keyword>
<reference evidence="7 8" key="1">
    <citation type="journal article" date="2021" name="DNA Res.">
        <title>Genome analysis of Candida subhashii reveals its hybrid nature and dual mitochondrial genome conformations.</title>
        <authorList>
            <person name="Mixao V."/>
            <person name="Hegedusova E."/>
            <person name="Saus E."/>
            <person name="Pryszcz L.P."/>
            <person name="Cillingova A."/>
            <person name="Nosek J."/>
            <person name="Gabaldon T."/>
        </authorList>
    </citation>
    <scope>NUCLEOTIDE SEQUENCE [LARGE SCALE GENOMIC DNA]</scope>
    <source>
        <strain evidence="7 8">CBS 10753</strain>
    </source>
</reference>
<evidence type="ECO:0000256" key="3">
    <source>
        <dbReference type="ARBA" id="ARBA00023163"/>
    </source>
</evidence>
<dbReference type="GO" id="GO:0008270">
    <property type="term" value="F:zinc ion binding"/>
    <property type="evidence" value="ECO:0007669"/>
    <property type="project" value="InterPro"/>
</dbReference>
<dbReference type="GO" id="GO:0003677">
    <property type="term" value="F:DNA binding"/>
    <property type="evidence" value="ECO:0007669"/>
    <property type="project" value="InterPro"/>
</dbReference>
<organism evidence="7 8">
    <name type="scientific">[Candida] subhashii</name>
    <dbReference type="NCBI Taxonomy" id="561895"/>
    <lineage>
        <taxon>Eukaryota</taxon>
        <taxon>Fungi</taxon>
        <taxon>Dikarya</taxon>
        <taxon>Ascomycota</taxon>
        <taxon>Saccharomycotina</taxon>
        <taxon>Pichiomycetes</taxon>
        <taxon>Debaryomycetaceae</taxon>
        <taxon>Spathaspora</taxon>
    </lineage>
</organism>
<evidence type="ECO:0000256" key="5">
    <source>
        <dbReference type="SAM" id="MobiDB-lite"/>
    </source>
</evidence>
<dbReference type="CDD" id="cd00067">
    <property type="entry name" value="GAL4"/>
    <property type="match status" value="1"/>
</dbReference>
<dbReference type="InterPro" id="IPR007219">
    <property type="entry name" value="XnlR_reg_dom"/>
</dbReference>
<keyword evidence="3" id="KW-0804">Transcription</keyword>
<gene>
    <name evidence="7" type="ORF">J8A68_005803</name>
</gene>
<dbReference type="GO" id="GO:0000981">
    <property type="term" value="F:DNA-binding transcription factor activity, RNA polymerase II-specific"/>
    <property type="evidence" value="ECO:0007669"/>
    <property type="project" value="InterPro"/>
</dbReference>
<dbReference type="InterPro" id="IPR050797">
    <property type="entry name" value="Carb_Metab_Trans_Reg"/>
</dbReference>
<dbReference type="RefSeq" id="XP_049260919.1">
    <property type="nucleotide sequence ID" value="XM_049409909.1"/>
</dbReference>
<name>A0A8J5QGB3_9ASCO</name>
<dbReference type="SMART" id="SM00906">
    <property type="entry name" value="Fungal_trans"/>
    <property type="match status" value="1"/>
</dbReference>
<dbReference type="AlphaFoldDB" id="A0A8J5QGB3"/>
<dbReference type="PROSITE" id="PS50048">
    <property type="entry name" value="ZN2_CY6_FUNGAL_2"/>
    <property type="match status" value="1"/>
</dbReference>
<feature type="compositionally biased region" description="Low complexity" evidence="5">
    <location>
        <begin position="91"/>
        <end position="100"/>
    </location>
</feature>
<feature type="compositionally biased region" description="Polar residues" evidence="5">
    <location>
        <begin position="102"/>
        <end position="131"/>
    </location>
</feature>
<dbReference type="EMBL" id="JAGSYN010000275">
    <property type="protein sequence ID" value="KAG7660686.1"/>
    <property type="molecule type" value="Genomic_DNA"/>
</dbReference>
<dbReference type="CDD" id="cd12148">
    <property type="entry name" value="fungal_TF_MHR"/>
    <property type="match status" value="1"/>
</dbReference>
<feature type="compositionally biased region" description="Basic residues" evidence="5">
    <location>
        <begin position="687"/>
        <end position="699"/>
    </location>
</feature>
<evidence type="ECO:0000313" key="7">
    <source>
        <dbReference type="EMBL" id="KAG7660686.1"/>
    </source>
</evidence>
<feature type="compositionally biased region" description="Low complexity" evidence="5">
    <location>
        <begin position="718"/>
        <end position="734"/>
    </location>
</feature>
<accession>A0A8J5QGB3</accession>
<dbReference type="Proteomes" id="UP000694255">
    <property type="component" value="Unassembled WGS sequence"/>
</dbReference>
<evidence type="ECO:0000259" key="6">
    <source>
        <dbReference type="PROSITE" id="PS50048"/>
    </source>
</evidence>